<keyword evidence="4" id="KW-0808">Transferase</keyword>
<evidence type="ECO:0000256" key="5">
    <source>
        <dbReference type="ARBA" id="ARBA00022692"/>
    </source>
</evidence>
<dbReference type="GO" id="GO:0016758">
    <property type="term" value="F:hexosyltransferase activity"/>
    <property type="evidence" value="ECO:0007669"/>
    <property type="project" value="InterPro"/>
</dbReference>
<evidence type="ECO:0000256" key="7">
    <source>
        <dbReference type="ARBA" id="ARBA00022989"/>
    </source>
</evidence>
<evidence type="ECO:0000313" key="11">
    <source>
        <dbReference type="Proteomes" id="UP000050640"/>
    </source>
</evidence>
<evidence type="ECO:0000256" key="1">
    <source>
        <dbReference type="ARBA" id="ARBA00004323"/>
    </source>
</evidence>
<evidence type="ECO:0000256" key="4">
    <source>
        <dbReference type="ARBA" id="ARBA00022679"/>
    </source>
</evidence>
<evidence type="ECO:0000256" key="10">
    <source>
        <dbReference type="RuleBase" id="RU363063"/>
    </source>
</evidence>
<keyword evidence="9" id="KW-0472">Membrane</keyword>
<reference evidence="12" key="1">
    <citation type="submission" date="2017-02" db="UniProtKB">
        <authorList>
            <consortium name="WormBaseParasite"/>
        </authorList>
    </citation>
    <scope>IDENTIFICATION</scope>
</reference>
<keyword evidence="6" id="KW-0735">Signal-anchor</keyword>
<dbReference type="Pfam" id="PF01762">
    <property type="entry name" value="Galactosyl_T"/>
    <property type="match status" value="1"/>
</dbReference>
<accession>A0A0R3RG98</accession>
<protein>
    <recommendedName>
        <fullName evidence="10">Hexosyltransferase</fullName>
        <ecNumber evidence="10">2.4.1.-</ecNumber>
    </recommendedName>
</protein>
<keyword evidence="3 10" id="KW-0328">Glycosyltransferase</keyword>
<dbReference type="PANTHER" id="PTHR11214">
    <property type="entry name" value="BETA-1,3-N-ACETYLGLUCOSAMINYLTRANSFERASE"/>
    <property type="match status" value="1"/>
</dbReference>
<keyword evidence="5" id="KW-0812">Transmembrane</keyword>
<dbReference type="WBParaSite" id="EEL_0000042401-mRNA-1">
    <property type="protein sequence ID" value="EEL_0000042401-mRNA-1"/>
    <property type="gene ID" value="EEL_0000042401"/>
</dbReference>
<keyword evidence="7" id="KW-1133">Transmembrane helix</keyword>
<proteinExistence type="inferred from homology"/>
<evidence type="ECO:0000256" key="2">
    <source>
        <dbReference type="ARBA" id="ARBA00008661"/>
    </source>
</evidence>
<organism evidence="11 12">
    <name type="scientific">Elaeophora elaphi</name>
    <dbReference type="NCBI Taxonomy" id="1147741"/>
    <lineage>
        <taxon>Eukaryota</taxon>
        <taxon>Metazoa</taxon>
        <taxon>Ecdysozoa</taxon>
        <taxon>Nematoda</taxon>
        <taxon>Chromadorea</taxon>
        <taxon>Rhabditida</taxon>
        <taxon>Spirurina</taxon>
        <taxon>Spiruromorpha</taxon>
        <taxon>Filarioidea</taxon>
        <taxon>Onchocercidae</taxon>
        <taxon>Elaeophora</taxon>
    </lineage>
</organism>
<evidence type="ECO:0000256" key="9">
    <source>
        <dbReference type="ARBA" id="ARBA00023136"/>
    </source>
</evidence>
<evidence type="ECO:0000256" key="8">
    <source>
        <dbReference type="ARBA" id="ARBA00023034"/>
    </source>
</evidence>
<name>A0A0R3RG98_9BILA</name>
<dbReference type="PANTHER" id="PTHR11214:SF3">
    <property type="entry name" value="BETA-1,3-GALACTOSYLTRANSFERASE 6"/>
    <property type="match status" value="1"/>
</dbReference>
<dbReference type="GO" id="GO:0000139">
    <property type="term" value="C:Golgi membrane"/>
    <property type="evidence" value="ECO:0007669"/>
    <property type="project" value="UniProtKB-SubCell"/>
</dbReference>
<dbReference type="Proteomes" id="UP000050640">
    <property type="component" value="Unplaced"/>
</dbReference>
<evidence type="ECO:0000313" key="12">
    <source>
        <dbReference type="WBParaSite" id="EEL_0000042401-mRNA-1"/>
    </source>
</evidence>
<keyword evidence="8 10" id="KW-0333">Golgi apparatus</keyword>
<dbReference type="STRING" id="1147741.A0A0R3RG98"/>
<sequence>MEAKLNEIEVVFSIGIRTEAELDQLNDTDVIIEESMQFHDILLANFVDKWENLLLKWWSNNYYHSSRCSQIPLMASMDSDAVLIGENLKKLLDNASNTFDGYLGCTILSQQPAVRDSSDRYYVSKLQWPNKLLPNYCSGMMIIENVQACKKISNVIPQLGIHYITGFRIFDVLTGSIARAAGLQLRDLPGIQPWLPVNNICHPLIFVIHPIEAKELVAFFYYRLINFNSKSSIYNLIKTINYILQVNV</sequence>
<dbReference type="GO" id="GO:0006493">
    <property type="term" value="P:protein O-linked glycosylation"/>
    <property type="evidence" value="ECO:0007669"/>
    <property type="project" value="TreeGrafter"/>
</dbReference>
<comment type="subcellular location">
    <subcellularLocation>
        <location evidence="1 10">Golgi apparatus membrane</location>
        <topology evidence="1 10">Single-pass type II membrane protein</topology>
    </subcellularLocation>
</comment>
<dbReference type="InterPro" id="IPR002659">
    <property type="entry name" value="Glyco_trans_31"/>
</dbReference>
<comment type="similarity">
    <text evidence="2 10">Belongs to the glycosyltransferase 31 family.</text>
</comment>
<evidence type="ECO:0000256" key="3">
    <source>
        <dbReference type="ARBA" id="ARBA00022676"/>
    </source>
</evidence>
<dbReference type="EC" id="2.4.1.-" evidence="10"/>
<dbReference type="AlphaFoldDB" id="A0A0R3RG98"/>
<evidence type="ECO:0000256" key="6">
    <source>
        <dbReference type="ARBA" id="ARBA00022968"/>
    </source>
</evidence>
<keyword evidence="11" id="KW-1185">Reference proteome</keyword>